<evidence type="ECO:0000313" key="2">
    <source>
        <dbReference type="Proteomes" id="UP000325315"/>
    </source>
</evidence>
<dbReference type="CDD" id="cd09272">
    <property type="entry name" value="RNase_HI_RT_Ty1"/>
    <property type="match status" value="1"/>
</dbReference>
<name>A0A5B6WC04_9ROSI</name>
<dbReference type="Proteomes" id="UP000325315">
    <property type="component" value="Unassembled WGS sequence"/>
</dbReference>
<proteinExistence type="predicted"/>
<dbReference type="PANTHER" id="PTHR11439">
    <property type="entry name" value="GAG-POL-RELATED RETROTRANSPOSON"/>
    <property type="match status" value="1"/>
</dbReference>
<protein>
    <submittedName>
        <fullName evidence="1">Retrovirus-related Pol polyprotein from transposon TNT 1-94</fullName>
    </submittedName>
</protein>
<organism evidence="1 2">
    <name type="scientific">Gossypium australe</name>
    <dbReference type="NCBI Taxonomy" id="47621"/>
    <lineage>
        <taxon>Eukaryota</taxon>
        <taxon>Viridiplantae</taxon>
        <taxon>Streptophyta</taxon>
        <taxon>Embryophyta</taxon>
        <taxon>Tracheophyta</taxon>
        <taxon>Spermatophyta</taxon>
        <taxon>Magnoliopsida</taxon>
        <taxon>eudicotyledons</taxon>
        <taxon>Gunneridae</taxon>
        <taxon>Pentapetalae</taxon>
        <taxon>rosids</taxon>
        <taxon>malvids</taxon>
        <taxon>Malvales</taxon>
        <taxon>Malvaceae</taxon>
        <taxon>Malvoideae</taxon>
        <taxon>Gossypium</taxon>
    </lineage>
</organism>
<dbReference type="PANTHER" id="PTHR11439:SF467">
    <property type="entry name" value="INTEGRASE CATALYTIC DOMAIN-CONTAINING PROTEIN"/>
    <property type="match status" value="1"/>
</dbReference>
<keyword evidence="2" id="KW-1185">Reference proteome</keyword>
<dbReference type="OrthoDB" id="1297869at2759"/>
<dbReference type="EMBL" id="SMMG02000003">
    <property type="protein sequence ID" value="KAA3478668.1"/>
    <property type="molecule type" value="Genomic_DNA"/>
</dbReference>
<dbReference type="AlphaFoldDB" id="A0A5B6WC04"/>
<gene>
    <name evidence="1" type="ORF">EPI10_019266</name>
</gene>
<sequence length="70" mass="7971">MPPFSKHSHLQIEAFTDADWVGSLDDRRFTSGYCTLVGGNLFTWRNKKRSVVSRSSTEAEYRAMAQDSNI</sequence>
<evidence type="ECO:0000313" key="1">
    <source>
        <dbReference type="EMBL" id="KAA3478668.1"/>
    </source>
</evidence>
<accession>A0A5B6WC04</accession>
<comment type="caution">
    <text evidence="1">The sequence shown here is derived from an EMBL/GenBank/DDBJ whole genome shotgun (WGS) entry which is preliminary data.</text>
</comment>
<reference evidence="2" key="1">
    <citation type="journal article" date="2019" name="Plant Biotechnol. J.">
        <title>Genome sequencing of the Australian wild diploid species Gossypium australe highlights disease resistance and delayed gland morphogenesis.</title>
        <authorList>
            <person name="Cai Y."/>
            <person name="Cai X."/>
            <person name="Wang Q."/>
            <person name="Wang P."/>
            <person name="Zhang Y."/>
            <person name="Cai C."/>
            <person name="Xu Y."/>
            <person name="Wang K."/>
            <person name="Zhou Z."/>
            <person name="Wang C."/>
            <person name="Geng S."/>
            <person name="Li B."/>
            <person name="Dong Q."/>
            <person name="Hou Y."/>
            <person name="Wang H."/>
            <person name="Ai P."/>
            <person name="Liu Z."/>
            <person name="Yi F."/>
            <person name="Sun M."/>
            <person name="An G."/>
            <person name="Cheng J."/>
            <person name="Zhang Y."/>
            <person name="Shi Q."/>
            <person name="Xie Y."/>
            <person name="Shi X."/>
            <person name="Chang Y."/>
            <person name="Huang F."/>
            <person name="Chen Y."/>
            <person name="Hong S."/>
            <person name="Mi L."/>
            <person name="Sun Q."/>
            <person name="Zhang L."/>
            <person name="Zhou B."/>
            <person name="Peng R."/>
            <person name="Zhang X."/>
            <person name="Liu F."/>
        </authorList>
    </citation>
    <scope>NUCLEOTIDE SEQUENCE [LARGE SCALE GENOMIC DNA]</scope>
    <source>
        <strain evidence="2">cv. PA1801</strain>
    </source>
</reference>